<evidence type="ECO:0000259" key="8">
    <source>
        <dbReference type="PROSITE" id="PS50880"/>
    </source>
</evidence>
<evidence type="ECO:0000256" key="7">
    <source>
        <dbReference type="HAMAP-Rule" id="MF_00017"/>
    </source>
</evidence>
<dbReference type="PANTHER" id="PTHR30446">
    <property type="entry name" value="RECOMBINATION PROTEIN RECR"/>
    <property type="match status" value="1"/>
</dbReference>
<dbReference type="Pfam" id="PF21176">
    <property type="entry name" value="RecR_HhH"/>
    <property type="match status" value="1"/>
</dbReference>
<evidence type="ECO:0000256" key="2">
    <source>
        <dbReference type="ARBA" id="ARBA00022763"/>
    </source>
</evidence>
<gene>
    <name evidence="7 9" type="primary">recR</name>
    <name evidence="9" type="ORF">WOB96_12680</name>
</gene>
<dbReference type="Proteomes" id="UP001446205">
    <property type="component" value="Unassembled WGS sequence"/>
</dbReference>
<dbReference type="RefSeq" id="WP_341371665.1">
    <property type="nucleotide sequence ID" value="NZ_JBBPCO010000013.1"/>
</dbReference>
<dbReference type="Gene3D" id="6.10.250.240">
    <property type="match status" value="1"/>
</dbReference>
<dbReference type="PANTHER" id="PTHR30446:SF0">
    <property type="entry name" value="RECOMBINATION PROTEIN RECR"/>
    <property type="match status" value="1"/>
</dbReference>
<dbReference type="PROSITE" id="PS50880">
    <property type="entry name" value="TOPRIM"/>
    <property type="match status" value="1"/>
</dbReference>
<sequence length="200" mass="21571">MAYTVPAIEELVQALRQLPGVGPRSARRMAYALLERKRPAMGELAAALRRADETVSHCQRCNNLSDAPICGLCQSSRRDPRLLCVVETPADVAAIEATGTYDGFYFVLMGHLSPLDGIGPEALGIDRFEALLDQGFEEVILATNPTVEGEATAHFLADLVRMHGLRASRIAHGVPVGGELEYVDRGTLSSALSGRRAIED</sequence>
<evidence type="ECO:0000256" key="5">
    <source>
        <dbReference type="ARBA" id="ARBA00023172"/>
    </source>
</evidence>
<comment type="caution">
    <text evidence="9">The sequence shown here is derived from an EMBL/GenBank/DDBJ whole genome shotgun (WGS) entry which is preliminary data.</text>
</comment>
<dbReference type="InterPro" id="IPR000093">
    <property type="entry name" value="DNA_Rcmb_RecR"/>
</dbReference>
<dbReference type="NCBIfam" id="TIGR00615">
    <property type="entry name" value="recR"/>
    <property type="match status" value="1"/>
</dbReference>
<evidence type="ECO:0000256" key="4">
    <source>
        <dbReference type="ARBA" id="ARBA00022833"/>
    </source>
</evidence>
<dbReference type="EMBL" id="JBBPCO010000013">
    <property type="protein sequence ID" value="MEK8090611.1"/>
    <property type="molecule type" value="Genomic_DNA"/>
</dbReference>
<dbReference type="InterPro" id="IPR006171">
    <property type="entry name" value="TOPRIM_dom"/>
</dbReference>
<keyword evidence="1 7" id="KW-0479">Metal-binding</keyword>
<dbReference type="PROSITE" id="PS01300">
    <property type="entry name" value="RECR"/>
    <property type="match status" value="1"/>
</dbReference>
<feature type="zinc finger region" description="C4-type" evidence="7">
    <location>
        <begin position="58"/>
        <end position="73"/>
    </location>
</feature>
<dbReference type="SMART" id="SM00493">
    <property type="entry name" value="TOPRIM"/>
    <property type="match status" value="1"/>
</dbReference>
<protein>
    <recommendedName>
        <fullName evidence="7">Recombination protein RecR</fullName>
    </recommendedName>
</protein>
<dbReference type="Gene3D" id="1.10.8.420">
    <property type="entry name" value="RecR Domain 1"/>
    <property type="match status" value="1"/>
</dbReference>
<dbReference type="InterPro" id="IPR023627">
    <property type="entry name" value="Rcmb_RecR"/>
</dbReference>
<keyword evidence="6 7" id="KW-0234">DNA repair</keyword>
<evidence type="ECO:0000256" key="1">
    <source>
        <dbReference type="ARBA" id="ARBA00022723"/>
    </source>
</evidence>
<dbReference type="CDD" id="cd01025">
    <property type="entry name" value="TOPRIM_recR"/>
    <property type="match status" value="1"/>
</dbReference>
<feature type="domain" description="Toprim" evidence="8">
    <location>
        <begin position="81"/>
        <end position="175"/>
    </location>
</feature>
<dbReference type="Pfam" id="PF21175">
    <property type="entry name" value="RecR_C"/>
    <property type="match status" value="1"/>
</dbReference>
<keyword evidence="4 7" id="KW-0862">Zinc</keyword>
<proteinExistence type="inferred from homology"/>
<name>A0ABU9DAS0_9PROT</name>
<comment type="similarity">
    <text evidence="7">Belongs to the RecR family.</text>
</comment>
<dbReference type="HAMAP" id="MF_00017">
    <property type="entry name" value="RecR"/>
    <property type="match status" value="1"/>
</dbReference>
<keyword evidence="2 7" id="KW-0227">DNA damage</keyword>
<evidence type="ECO:0000313" key="10">
    <source>
        <dbReference type="Proteomes" id="UP001446205"/>
    </source>
</evidence>
<dbReference type="Gene3D" id="3.40.1360.10">
    <property type="match status" value="1"/>
</dbReference>
<keyword evidence="5 7" id="KW-0233">DNA recombination</keyword>
<reference evidence="9 10" key="1">
    <citation type="submission" date="2024-04" db="EMBL/GenBank/DDBJ databases">
        <authorList>
            <person name="Abashina T."/>
            <person name="Shaikin A."/>
        </authorList>
    </citation>
    <scope>NUCLEOTIDE SEQUENCE [LARGE SCALE GENOMIC DNA]</scope>
    <source>
        <strain evidence="9 10">AAFK</strain>
    </source>
</reference>
<evidence type="ECO:0000256" key="6">
    <source>
        <dbReference type="ARBA" id="ARBA00023204"/>
    </source>
</evidence>
<dbReference type="Pfam" id="PF02132">
    <property type="entry name" value="RecR_ZnF"/>
    <property type="match status" value="1"/>
</dbReference>
<dbReference type="InterPro" id="IPR015967">
    <property type="entry name" value="Rcmb_RecR_Znf"/>
</dbReference>
<accession>A0ABU9DAS0</accession>
<comment type="function">
    <text evidence="7">May play a role in DNA repair. It seems to be involved in an RecBC-independent recombinational process of DNA repair. It may act with RecF and RecO.</text>
</comment>
<evidence type="ECO:0000256" key="3">
    <source>
        <dbReference type="ARBA" id="ARBA00022771"/>
    </source>
</evidence>
<dbReference type="SUPFAM" id="SSF111304">
    <property type="entry name" value="Recombination protein RecR"/>
    <property type="match status" value="1"/>
</dbReference>
<keyword evidence="3 7" id="KW-0863">Zinc-finger</keyword>
<keyword evidence="10" id="KW-1185">Reference proteome</keyword>
<evidence type="ECO:0000313" key="9">
    <source>
        <dbReference type="EMBL" id="MEK8090611.1"/>
    </source>
</evidence>
<dbReference type="InterPro" id="IPR034137">
    <property type="entry name" value="TOPRIM_RecR"/>
</dbReference>
<dbReference type="Pfam" id="PF13662">
    <property type="entry name" value="Toprim_4"/>
    <property type="match status" value="1"/>
</dbReference>
<organism evidence="9 10">
    <name type="scientific">Thermithiobacillus plumbiphilus</name>
    <dbReference type="NCBI Taxonomy" id="1729899"/>
    <lineage>
        <taxon>Bacteria</taxon>
        <taxon>Pseudomonadati</taxon>
        <taxon>Pseudomonadota</taxon>
        <taxon>Acidithiobacillia</taxon>
        <taxon>Acidithiobacillales</taxon>
        <taxon>Thermithiobacillaceae</taxon>
        <taxon>Thermithiobacillus</taxon>
    </lineage>
</organism>